<accession>A0A061DTE7</accession>
<dbReference type="AlphaFoldDB" id="A0A061DTE7"/>
<protein>
    <submittedName>
        <fullName evidence="2">Uncharacterized protein</fullName>
    </submittedName>
</protein>
<dbReference type="InParanoid" id="A0A061DTE7"/>
<sequence>MPPKKNSANKPILKPARVNPAVYPNSSSSTDIHTHPSNTRNNQVKTIFVDSKPYTTVEAHLGDAKFYLEGIL</sequence>
<feature type="compositionally biased region" description="Polar residues" evidence="1">
    <location>
        <begin position="24"/>
        <end position="39"/>
    </location>
</feature>
<keyword evidence="3" id="KW-1185">Reference proteome</keyword>
<evidence type="ECO:0000256" key="1">
    <source>
        <dbReference type="SAM" id="MobiDB-lite"/>
    </source>
</evidence>
<evidence type="ECO:0000313" key="2">
    <source>
        <dbReference type="EMBL" id="EOX93228.1"/>
    </source>
</evidence>
<dbReference type="Proteomes" id="UP000026915">
    <property type="component" value="Chromosome 1"/>
</dbReference>
<evidence type="ECO:0000313" key="3">
    <source>
        <dbReference type="Proteomes" id="UP000026915"/>
    </source>
</evidence>
<feature type="region of interest" description="Disordered" evidence="1">
    <location>
        <begin position="1"/>
        <end position="39"/>
    </location>
</feature>
<reference evidence="2 3" key="1">
    <citation type="journal article" date="2013" name="Genome Biol.">
        <title>The genome sequence of the most widely cultivated cacao type and its use to identify candidate genes regulating pod color.</title>
        <authorList>
            <person name="Motamayor J.C."/>
            <person name="Mockaitis K."/>
            <person name="Schmutz J."/>
            <person name="Haiminen N."/>
            <person name="Iii D.L."/>
            <person name="Cornejo O."/>
            <person name="Findley S.D."/>
            <person name="Zheng P."/>
            <person name="Utro F."/>
            <person name="Royaert S."/>
            <person name="Saski C."/>
            <person name="Jenkins J."/>
            <person name="Podicheti R."/>
            <person name="Zhao M."/>
            <person name="Scheffler B.E."/>
            <person name="Stack J.C."/>
            <person name="Feltus F.A."/>
            <person name="Mustiga G.M."/>
            <person name="Amores F."/>
            <person name="Phillips W."/>
            <person name="Marelli J.P."/>
            <person name="May G.D."/>
            <person name="Shapiro H."/>
            <person name="Ma J."/>
            <person name="Bustamante C.D."/>
            <person name="Schnell R.J."/>
            <person name="Main D."/>
            <person name="Gilbert D."/>
            <person name="Parida L."/>
            <person name="Kuhn D.N."/>
        </authorList>
    </citation>
    <scope>NUCLEOTIDE SEQUENCE [LARGE SCALE GENOMIC DNA]</scope>
    <source>
        <strain evidence="3">cv. Matina 1-6</strain>
    </source>
</reference>
<organism evidence="2 3">
    <name type="scientific">Theobroma cacao</name>
    <name type="common">Cacao</name>
    <name type="synonym">Cocoa</name>
    <dbReference type="NCBI Taxonomy" id="3641"/>
    <lineage>
        <taxon>Eukaryota</taxon>
        <taxon>Viridiplantae</taxon>
        <taxon>Streptophyta</taxon>
        <taxon>Embryophyta</taxon>
        <taxon>Tracheophyta</taxon>
        <taxon>Spermatophyta</taxon>
        <taxon>Magnoliopsida</taxon>
        <taxon>eudicotyledons</taxon>
        <taxon>Gunneridae</taxon>
        <taxon>Pentapetalae</taxon>
        <taxon>rosids</taxon>
        <taxon>malvids</taxon>
        <taxon>Malvales</taxon>
        <taxon>Malvaceae</taxon>
        <taxon>Byttnerioideae</taxon>
        <taxon>Theobroma</taxon>
    </lineage>
</organism>
<name>A0A061DTE7_THECC</name>
<proteinExistence type="predicted"/>
<dbReference type="EMBL" id="CM001879">
    <property type="protein sequence ID" value="EOX93228.1"/>
    <property type="molecule type" value="Genomic_DNA"/>
</dbReference>
<gene>
    <name evidence="2" type="ORF">TCM_002070</name>
</gene>
<dbReference type="HOGENOM" id="CLU_2727282_0_0_1"/>
<dbReference type="Gramene" id="EOX93228">
    <property type="protein sequence ID" value="EOX93228"/>
    <property type="gene ID" value="TCM_002070"/>
</dbReference>